<evidence type="ECO:0000313" key="2">
    <source>
        <dbReference type="Proteomes" id="UP000694923"/>
    </source>
</evidence>
<reference evidence="3" key="1">
    <citation type="submission" date="2025-08" db="UniProtKB">
        <authorList>
            <consortium name="RefSeq"/>
        </authorList>
    </citation>
    <scope>IDENTIFICATION</scope>
</reference>
<evidence type="ECO:0000313" key="3">
    <source>
        <dbReference type="RefSeq" id="XP_008565499.1"/>
    </source>
</evidence>
<evidence type="ECO:0000256" key="1">
    <source>
        <dbReference type="SAM" id="Coils"/>
    </source>
</evidence>
<sequence>MNEVFVLQEQMNALQVQLDEEEHKNLKLQQHVDNLEHHSTQMQEFFSSERTDGTKQQQEHLSQMNILEKQLRDSQTKNDFLKSEVHDLRAVLHSADKELSLLKLEYSSFKESQEKELNKLSEKHMHIQLQLDNVRLENEKLLESKACLQDSYDNLQEVMKFEIDQLSKKLQNCKKENETLKSDMNNLMELFEAEKERSNKLSLQFEEDKESNSKEILKVLETVCQEKQKEMAKCEQQMAKIQKLEESLLATEKVISSLEKTRDADKEVIADLMNQIQELRTSTCEKTETIETLKQERKDINCKYNSALVDKEESTRVLIKRQEEDILDLKETLRLRILSEDIERDMLCEDLAHATEQLNMLTEASKKHSGLLQSAQEELTRKEALIQELQHKLNQKKEEGEKKKNEYNFKTRQLEHVMDSAAEYPQEQLCEMENLCLESQQLREKNWLLQGQLDDIKRQKENRLRDSLRKGNLTEASVFLQEMVFYSPVRERFLEEPMAFQQILQEGCFLGPGAAYRNSIYYPDLVRLTEMDVSSRIDQNHPDNEQLKSEQEEEIIKERLAKSKIVEEMLKIKAELEEVQSVLHNKEIDCLRMIEEVERTRTWESKAFQEKEQLRSKMEEMYEERERTFQEMEILRKQVEYLAKENGKLVGHQNLHQKIQYVVRLKKENVRFAEEIEKLHAENVFLKEKKKNES</sequence>
<dbReference type="Proteomes" id="UP000694923">
    <property type="component" value="Unplaced"/>
</dbReference>
<dbReference type="GeneID" id="103586124"/>
<keyword evidence="2" id="KW-1185">Reference proteome</keyword>
<feature type="coiled-coil region" evidence="1">
    <location>
        <begin position="372"/>
        <end position="406"/>
    </location>
</feature>
<protein>
    <submittedName>
        <fullName evidence="3">Kinesin-like protein KIF15 isoform X1</fullName>
    </submittedName>
</protein>
<accession>A0ABM0QAV8</accession>
<name>A0ABM0QAV8_GALVR</name>
<keyword evidence="1" id="KW-0175">Coiled coil</keyword>
<dbReference type="RefSeq" id="XP_008565499.1">
    <property type="nucleotide sequence ID" value="XM_008567277.1"/>
</dbReference>
<feature type="coiled-coil region" evidence="1">
    <location>
        <begin position="110"/>
        <end position="275"/>
    </location>
</feature>
<feature type="coiled-coil region" evidence="1">
    <location>
        <begin position="662"/>
        <end position="689"/>
    </location>
</feature>
<feature type="coiled-coil region" evidence="1">
    <location>
        <begin position="4"/>
        <end position="38"/>
    </location>
</feature>
<organism evidence="2 3">
    <name type="scientific">Galeopterus variegatus</name>
    <name type="common">Malayan flying lemur</name>
    <name type="synonym">Cynocephalus variegatus</name>
    <dbReference type="NCBI Taxonomy" id="482537"/>
    <lineage>
        <taxon>Eukaryota</taxon>
        <taxon>Metazoa</taxon>
        <taxon>Chordata</taxon>
        <taxon>Craniata</taxon>
        <taxon>Vertebrata</taxon>
        <taxon>Euteleostomi</taxon>
        <taxon>Mammalia</taxon>
        <taxon>Eutheria</taxon>
        <taxon>Euarchontoglires</taxon>
        <taxon>Dermoptera</taxon>
        <taxon>Cynocephalidae</taxon>
        <taxon>Galeopterus</taxon>
    </lineage>
</organism>
<feature type="coiled-coil region" evidence="1">
    <location>
        <begin position="604"/>
        <end position="638"/>
    </location>
</feature>
<proteinExistence type="predicted"/>
<gene>
    <name evidence="3" type="primary">LOC103586124</name>
</gene>